<sequence>MTSTMRTLWKCIFLIIGICCVIIIYKLRSDLIIKYRNWISQNHSKKNESLRDRLPSVVHFTWYVDKISDLKFHEYTSILSAHRNFNVDRIHFYTNNEPKGELWNKILNELMGIIYIIYRTPPSHELLNEKFENTYYATSASNVDRVLLLYEYGGIYMDMDVIAIQPIPDYVTKSCFMGLESEQKLCGSFIACEANSPFLAIWLNSYLTDYRIEEWSYNSGMVPTQIAKRFPKMIHLSRLINQPNFKHLDQIWGNSQYNWKNNIAMHIWYRLYTYDQDLYDMYPDSNFTNILTNNRTIDQIYKFVHYKT</sequence>
<comment type="caution">
    <text evidence="2">The sequence shown here is derived from an EMBL/GenBank/DDBJ whole genome shotgun (WGS) entry which is preliminary data.</text>
</comment>
<evidence type="ECO:0000256" key="1">
    <source>
        <dbReference type="SAM" id="Phobius"/>
    </source>
</evidence>
<dbReference type="SUPFAM" id="SSF53448">
    <property type="entry name" value="Nucleotide-diphospho-sugar transferases"/>
    <property type="match status" value="1"/>
</dbReference>
<proteinExistence type="predicted"/>
<organism evidence="2 3">
    <name type="scientific">Intoshia linei</name>
    <dbReference type="NCBI Taxonomy" id="1819745"/>
    <lineage>
        <taxon>Eukaryota</taxon>
        <taxon>Metazoa</taxon>
        <taxon>Spiralia</taxon>
        <taxon>Lophotrochozoa</taxon>
        <taxon>Mesozoa</taxon>
        <taxon>Orthonectida</taxon>
        <taxon>Rhopaluridae</taxon>
        <taxon>Intoshia</taxon>
    </lineage>
</organism>
<evidence type="ECO:0008006" key="4">
    <source>
        <dbReference type="Google" id="ProtNLM"/>
    </source>
</evidence>
<protein>
    <recommendedName>
        <fullName evidence="4">Alpha-1,4-N-acetylglucosaminyltransferase</fullName>
    </recommendedName>
</protein>
<dbReference type="EMBL" id="LWCA01000703">
    <property type="protein sequence ID" value="OAF67281.1"/>
    <property type="molecule type" value="Genomic_DNA"/>
</dbReference>
<reference evidence="2 3" key="1">
    <citation type="submission" date="2016-04" db="EMBL/GenBank/DDBJ databases">
        <title>The genome of Intoshia linei affirms orthonectids as highly simplified spiralians.</title>
        <authorList>
            <person name="Mikhailov K.V."/>
            <person name="Slusarev G.S."/>
            <person name="Nikitin M.A."/>
            <person name="Logacheva M.D."/>
            <person name="Penin A."/>
            <person name="Aleoshin V."/>
            <person name="Panchin Y.V."/>
        </authorList>
    </citation>
    <scope>NUCLEOTIDE SEQUENCE [LARGE SCALE GENOMIC DNA]</scope>
    <source>
        <strain evidence="2">Intl2013</strain>
        <tissue evidence="2">Whole animal</tissue>
    </source>
</reference>
<gene>
    <name evidence="2" type="ORF">A3Q56_04965</name>
</gene>
<dbReference type="InterPro" id="IPR029044">
    <property type="entry name" value="Nucleotide-diphossugar_trans"/>
</dbReference>
<dbReference type="AlphaFoldDB" id="A0A177B0W8"/>
<keyword evidence="3" id="KW-1185">Reference proteome</keyword>
<keyword evidence="1" id="KW-1133">Transmembrane helix</keyword>
<keyword evidence="1" id="KW-0472">Membrane</keyword>
<dbReference type="Proteomes" id="UP000078046">
    <property type="component" value="Unassembled WGS sequence"/>
</dbReference>
<dbReference type="InterPro" id="IPR007577">
    <property type="entry name" value="GlycoTrfase_DXD_sugar-bd_CS"/>
</dbReference>
<dbReference type="PANTHER" id="PTHR46830:SF2">
    <property type="entry name" value="ALPHA-1,4-N-ACETYLGLUCOSAMINYLTRANSFERASE"/>
    <property type="match status" value="1"/>
</dbReference>
<dbReference type="OrthoDB" id="10262986at2759"/>
<evidence type="ECO:0000313" key="3">
    <source>
        <dbReference type="Proteomes" id="UP000078046"/>
    </source>
</evidence>
<feature type="transmembrane region" description="Helical" evidence="1">
    <location>
        <begin position="7"/>
        <end position="27"/>
    </location>
</feature>
<name>A0A177B0W8_9BILA</name>
<evidence type="ECO:0000313" key="2">
    <source>
        <dbReference type="EMBL" id="OAF67281.1"/>
    </source>
</evidence>
<dbReference type="Pfam" id="PF04488">
    <property type="entry name" value="Gly_transf_sug"/>
    <property type="match status" value="1"/>
</dbReference>
<keyword evidence="1" id="KW-0812">Transmembrane</keyword>
<accession>A0A177B0W8</accession>
<dbReference type="PANTHER" id="PTHR46830">
    <property type="entry name" value="TRANSFERASE, PUTATIVE-RELATED"/>
    <property type="match status" value="1"/>
</dbReference>
<dbReference type="Gene3D" id="3.90.550.20">
    <property type="match status" value="1"/>
</dbReference>